<keyword evidence="1 7" id="KW-0813">Transport</keyword>
<dbReference type="Proteomes" id="UP001235030">
    <property type="component" value="Chromosome"/>
</dbReference>
<dbReference type="PANTHER" id="PTHR42781">
    <property type="entry name" value="SPERMIDINE/PUTRESCINE IMPORT ATP-BINDING PROTEIN POTA"/>
    <property type="match status" value="1"/>
</dbReference>
<keyword evidence="2 7" id="KW-1003">Cell membrane</keyword>
<gene>
    <name evidence="7 9" type="primary">potA</name>
    <name evidence="9" type="ORF">TEMA_38890</name>
</gene>
<dbReference type="InterPro" id="IPR008995">
    <property type="entry name" value="Mo/tungstate-bd_C_term_dom"/>
</dbReference>
<dbReference type="CDD" id="cd03300">
    <property type="entry name" value="ABC_PotA_N"/>
    <property type="match status" value="1"/>
</dbReference>
<protein>
    <recommendedName>
        <fullName evidence="7">Spermidine/putrescine import ATP-binding protein PotA</fullName>
        <ecNumber evidence="7">7.6.2.11</ecNumber>
    </recommendedName>
</protein>
<evidence type="ECO:0000256" key="7">
    <source>
        <dbReference type="RuleBase" id="RU364083"/>
    </source>
</evidence>
<dbReference type="EC" id="7.6.2.11" evidence="7"/>
<keyword evidence="6 7" id="KW-0472">Membrane</keyword>
<dbReference type="GO" id="GO:0005524">
    <property type="term" value="F:ATP binding"/>
    <property type="evidence" value="ECO:0007669"/>
    <property type="project" value="UniProtKB-KW"/>
</dbReference>
<dbReference type="InterPro" id="IPR017871">
    <property type="entry name" value="ABC_transporter-like_CS"/>
</dbReference>
<evidence type="ECO:0000256" key="2">
    <source>
        <dbReference type="ARBA" id="ARBA00022475"/>
    </source>
</evidence>
<dbReference type="SUPFAM" id="SSF52540">
    <property type="entry name" value="P-loop containing nucleoside triphosphate hydrolases"/>
    <property type="match status" value="1"/>
</dbReference>
<dbReference type="InterPro" id="IPR027417">
    <property type="entry name" value="P-loop_NTPase"/>
</dbReference>
<keyword evidence="3 7" id="KW-0547">Nucleotide-binding</keyword>
<organism evidence="9 10">
    <name type="scientific">Terrisporobacter mayombei</name>
    <dbReference type="NCBI Taxonomy" id="1541"/>
    <lineage>
        <taxon>Bacteria</taxon>
        <taxon>Bacillati</taxon>
        <taxon>Bacillota</taxon>
        <taxon>Clostridia</taxon>
        <taxon>Peptostreptococcales</taxon>
        <taxon>Peptostreptococcaceae</taxon>
        <taxon>Terrisporobacter</taxon>
    </lineage>
</organism>
<dbReference type="InterPro" id="IPR003593">
    <property type="entry name" value="AAA+_ATPase"/>
</dbReference>
<dbReference type="PANTHER" id="PTHR42781:SF4">
    <property type="entry name" value="SPERMIDINE_PUTRESCINE IMPORT ATP-BINDING PROTEIN POTA"/>
    <property type="match status" value="1"/>
</dbReference>
<dbReference type="InterPro" id="IPR013611">
    <property type="entry name" value="Transp-assoc_OB_typ2"/>
</dbReference>
<dbReference type="SMART" id="SM00382">
    <property type="entry name" value="AAA"/>
    <property type="match status" value="1"/>
</dbReference>
<evidence type="ECO:0000256" key="4">
    <source>
        <dbReference type="ARBA" id="ARBA00022840"/>
    </source>
</evidence>
<dbReference type="PROSITE" id="PS00211">
    <property type="entry name" value="ABC_TRANSPORTER_1"/>
    <property type="match status" value="1"/>
</dbReference>
<dbReference type="NCBIfam" id="TIGR01187">
    <property type="entry name" value="potA"/>
    <property type="match status" value="1"/>
</dbReference>
<name>A0ABY9Q5V2_9FIRM</name>
<dbReference type="InterPro" id="IPR017879">
    <property type="entry name" value="PotA_ATP-bd"/>
</dbReference>
<sequence length="354" mass="40051">MKQENIIELKNISKKYEDNEVLKDLNLDIRKNEFLTLLGPSGCGKTTTLKIIAGFEFADDGSVLFQGKDVNEIPPYERPVNTVFQKYALFPHMNVYENIAFGLKIKKMDQKAINEKVKKMLKLVALPGFEGRGIDSLSGGQQQRVAIARALVNEPKVLLLDEPLGALDLKLRQEMQRELKNIQQQLGITFIFVTHDQEEALSMSDTIVVMNKGKIQQMGTPQDIYNEPENAFVARFIGESNIIDGVMHEDFLVEFCGKRFDCVDKGFKKDEEIQVVIRPEDIKMVKPEDGMLKGEVTSCVFKGVHYEMTVKSSGLTWLLHNTKSAEVGCDLGLDIYPEDIHIMRKTGDDESNEE</sequence>
<comment type="function">
    <text evidence="7">Part of the ABC transporter complex PotABCD involved in spermidine/putrescine import. Responsible for energy coupling to the transport system.</text>
</comment>
<dbReference type="NCBIfam" id="NF043075">
    <property type="entry name" value="MMSYN1_0197"/>
    <property type="match status" value="1"/>
</dbReference>
<keyword evidence="5 7" id="KW-1278">Translocase</keyword>
<accession>A0ABY9Q5V2</accession>
<evidence type="ECO:0000313" key="9">
    <source>
        <dbReference type="EMBL" id="WMT83377.1"/>
    </source>
</evidence>
<evidence type="ECO:0000256" key="3">
    <source>
        <dbReference type="ARBA" id="ARBA00022741"/>
    </source>
</evidence>
<dbReference type="Gene3D" id="3.40.50.300">
    <property type="entry name" value="P-loop containing nucleotide triphosphate hydrolases"/>
    <property type="match status" value="1"/>
</dbReference>
<evidence type="ECO:0000259" key="8">
    <source>
        <dbReference type="PROSITE" id="PS50893"/>
    </source>
</evidence>
<dbReference type="Pfam" id="PF00005">
    <property type="entry name" value="ABC_tran"/>
    <property type="match status" value="1"/>
</dbReference>
<evidence type="ECO:0000256" key="5">
    <source>
        <dbReference type="ARBA" id="ARBA00022967"/>
    </source>
</evidence>
<dbReference type="Pfam" id="PF08402">
    <property type="entry name" value="TOBE_2"/>
    <property type="match status" value="1"/>
</dbReference>
<reference evidence="9 10" key="1">
    <citation type="submission" date="2022-07" db="EMBL/GenBank/DDBJ databases">
        <title>Genome sequence of Terrisporobacter mayombei DSM6539.</title>
        <authorList>
            <person name="Boeer T."/>
            <person name="Bengelsdorf F.R."/>
            <person name="Daniel R."/>
            <person name="Poehlein A."/>
        </authorList>
    </citation>
    <scope>NUCLEOTIDE SEQUENCE [LARGE SCALE GENOMIC DNA]</scope>
    <source>
        <strain evidence="9 10">DSM 6539</strain>
    </source>
</reference>
<dbReference type="InterPro" id="IPR050093">
    <property type="entry name" value="ABC_SmlMolc_Importer"/>
</dbReference>
<dbReference type="PROSITE" id="PS50893">
    <property type="entry name" value="ABC_TRANSPORTER_2"/>
    <property type="match status" value="1"/>
</dbReference>
<dbReference type="SUPFAM" id="SSF50331">
    <property type="entry name" value="MOP-like"/>
    <property type="match status" value="1"/>
</dbReference>
<dbReference type="InterPro" id="IPR005893">
    <property type="entry name" value="PotA-like"/>
</dbReference>
<dbReference type="RefSeq" id="WP_228106064.1">
    <property type="nucleotide sequence ID" value="NZ_CP101637.1"/>
</dbReference>
<keyword evidence="4 7" id="KW-0067">ATP-binding</keyword>
<evidence type="ECO:0000256" key="6">
    <source>
        <dbReference type="ARBA" id="ARBA00023136"/>
    </source>
</evidence>
<evidence type="ECO:0000256" key="1">
    <source>
        <dbReference type="ARBA" id="ARBA00022448"/>
    </source>
</evidence>
<dbReference type="Gene3D" id="2.40.50.100">
    <property type="match status" value="1"/>
</dbReference>
<feature type="domain" description="ABC transporter" evidence="8">
    <location>
        <begin position="7"/>
        <end position="237"/>
    </location>
</feature>
<comment type="similarity">
    <text evidence="7">Belongs to the ABC transporter superfamily. Spermidine/putrescine importer (TC 3.A.1.11.1) family.</text>
</comment>
<dbReference type="EMBL" id="CP101637">
    <property type="protein sequence ID" value="WMT83377.1"/>
    <property type="molecule type" value="Genomic_DNA"/>
</dbReference>
<comment type="catalytic activity">
    <reaction evidence="7">
        <text>ATP + H2O + polyamine-[polyamine-binding protein]Side 1 = ADP + phosphate + polyamineSide 2 + [polyamine-binding protein]Side 1.</text>
        <dbReference type="EC" id="7.6.2.11"/>
    </reaction>
</comment>
<proteinExistence type="inferred from homology"/>
<evidence type="ECO:0000313" key="10">
    <source>
        <dbReference type="Proteomes" id="UP001235030"/>
    </source>
</evidence>
<keyword evidence="10" id="KW-1185">Reference proteome</keyword>
<dbReference type="InterPro" id="IPR003439">
    <property type="entry name" value="ABC_transporter-like_ATP-bd"/>
</dbReference>
<comment type="subunit">
    <text evidence="7">The complex is composed of two ATP-binding proteins (PotA), two transmembrane proteins (PotB and PotC) and a solute-binding protein (PotD).</text>
</comment>